<comment type="caution">
    <text evidence="2">The sequence shown here is derived from an EMBL/GenBank/DDBJ whole genome shotgun (WGS) entry which is preliminary data.</text>
</comment>
<dbReference type="EMBL" id="JABANM010037060">
    <property type="protein sequence ID" value="KAF4685343.1"/>
    <property type="molecule type" value="Genomic_DNA"/>
</dbReference>
<dbReference type="Proteomes" id="UP000574390">
    <property type="component" value="Unassembled WGS sequence"/>
</dbReference>
<dbReference type="Proteomes" id="UP000553632">
    <property type="component" value="Unassembled WGS sequence"/>
</dbReference>
<evidence type="ECO:0000313" key="3">
    <source>
        <dbReference type="Proteomes" id="UP000553632"/>
    </source>
</evidence>
<organism evidence="2 3">
    <name type="scientific">Perkinsus olseni</name>
    <name type="common">Perkinsus atlanticus</name>
    <dbReference type="NCBI Taxonomy" id="32597"/>
    <lineage>
        <taxon>Eukaryota</taxon>
        <taxon>Sar</taxon>
        <taxon>Alveolata</taxon>
        <taxon>Perkinsozoa</taxon>
        <taxon>Perkinsea</taxon>
        <taxon>Perkinsida</taxon>
        <taxon>Perkinsidae</taxon>
        <taxon>Perkinsus</taxon>
    </lineage>
</organism>
<reference evidence="3 4" key="1">
    <citation type="submission" date="2020-04" db="EMBL/GenBank/DDBJ databases">
        <title>Perkinsus olseni comparative genomics.</title>
        <authorList>
            <person name="Bogema D.R."/>
        </authorList>
    </citation>
    <scope>NUCLEOTIDE SEQUENCE [LARGE SCALE GENOMIC DNA]</scope>
    <source>
        <strain evidence="1">ATCC PRA-205</strain>
        <strain evidence="2 3">ATCC PRA-207</strain>
    </source>
</reference>
<accession>A0A7J6TEZ2</accession>
<evidence type="ECO:0000313" key="2">
    <source>
        <dbReference type="EMBL" id="KAF4742940.1"/>
    </source>
</evidence>
<gene>
    <name evidence="1" type="ORF">FOZ62_010587</name>
    <name evidence="2" type="ORF">FOZ63_011638</name>
</gene>
<keyword evidence="3" id="KW-1185">Reference proteome</keyword>
<evidence type="ECO:0000313" key="1">
    <source>
        <dbReference type="EMBL" id="KAF4685343.1"/>
    </source>
</evidence>
<dbReference type="EMBL" id="JABANO010011759">
    <property type="protein sequence ID" value="KAF4742940.1"/>
    <property type="molecule type" value="Genomic_DNA"/>
</dbReference>
<dbReference type="AlphaFoldDB" id="A0A7J6TEZ2"/>
<feature type="non-terminal residue" evidence="2">
    <location>
        <position position="120"/>
    </location>
</feature>
<proteinExistence type="predicted"/>
<name>A0A7J6TEZ2_PEROL</name>
<evidence type="ECO:0000313" key="4">
    <source>
        <dbReference type="Proteomes" id="UP000574390"/>
    </source>
</evidence>
<sequence length="120" mass="13553">MYLVLVLDDLQGMCNKDLVEHWATSWRARYYIHGQMHISCPLSIASGASGFSTIPSTNDLVESFFARVRAFVYLCLKKYTQLGGESGYLARLSSFLNVFTDVSSNGRIDGLSLFKNHYRN</sequence>
<protein>
    <submittedName>
        <fullName evidence="2">Uncharacterized protein</fullName>
    </submittedName>
</protein>